<accession>A0A1H9ZU68</accession>
<dbReference type="RefSeq" id="WP_091689778.1">
    <property type="nucleotide sequence ID" value="NZ_CAAGSJ010000005.1"/>
</dbReference>
<evidence type="ECO:0000313" key="2">
    <source>
        <dbReference type="Proteomes" id="UP000243338"/>
    </source>
</evidence>
<dbReference type="EMBL" id="FOHQ01000003">
    <property type="protein sequence ID" value="SES85273.1"/>
    <property type="molecule type" value="Genomic_DNA"/>
</dbReference>
<protein>
    <submittedName>
        <fullName evidence="1">Uncharacterized protein</fullName>
    </submittedName>
</protein>
<organism evidence="1 2">
    <name type="scientific">Methanococcoides vulcani</name>
    <dbReference type="NCBI Taxonomy" id="1353158"/>
    <lineage>
        <taxon>Archaea</taxon>
        <taxon>Methanobacteriati</taxon>
        <taxon>Methanobacteriota</taxon>
        <taxon>Stenosarchaea group</taxon>
        <taxon>Methanomicrobia</taxon>
        <taxon>Methanosarcinales</taxon>
        <taxon>Methanosarcinaceae</taxon>
        <taxon>Methanococcoides</taxon>
    </lineage>
</organism>
<dbReference type="AlphaFoldDB" id="A0A1H9ZU68"/>
<name>A0A1H9ZU68_9EURY</name>
<sequence>MIKVEGTLSDIDELWDALSNEVTARTAADEILQDQISQFEEWNESSFNASEYKGCQFQIASLDKVHAENKDFTLFPGNDVEYNLLRKTLELNGNFAESIKKY</sequence>
<dbReference type="OrthoDB" id="148348at2157"/>
<proteinExistence type="predicted"/>
<evidence type="ECO:0000313" key="1">
    <source>
        <dbReference type="EMBL" id="SES85273.1"/>
    </source>
</evidence>
<keyword evidence="2" id="KW-1185">Reference proteome</keyword>
<reference evidence="2" key="1">
    <citation type="submission" date="2016-10" db="EMBL/GenBank/DDBJ databases">
        <authorList>
            <person name="Varghese N."/>
            <person name="Submissions S."/>
        </authorList>
    </citation>
    <scope>NUCLEOTIDE SEQUENCE [LARGE SCALE GENOMIC DNA]</scope>
    <source>
        <strain evidence="2">SLH 33</strain>
    </source>
</reference>
<dbReference type="Proteomes" id="UP000243338">
    <property type="component" value="Unassembled WGS sequence"/>
</dbReference>
<gene>
    <name evidence="1" type="ORF">SAMN04488587_1274</name>
</gene>